<feature type="transmembrane region" description="Helical" evidence="1">
    <location>
        <begin position="76"/>
        <end position="96"/>
    </location>
</feature>
<organism evidence="2 3">
    <name type="scientific">Faecalibacillus intestinalis</name>
    <dbReference type="NCBI Taxonomy" id="1982626"/>
    <lineage>
        <taxon>Bacteria</taxon>
        <taxon>Bacillati</taxon>
        <taxon>Bacillota</taxon>
        <taxon>Erysipelotrichia</taxon>
        <taxon>Erysipelotrichales</taxon>
        <taxon>Coprobacillaceae</taxon>
        <taxon>Faecalibacillus</taxon>
    </lineage>
</organism>
<feature type="transmembrane region" description="Helical" evidence="1">
    <location>
        <begin position="34"/>
        <end position="64"/>
    </location>
</feature>
<keyword evidence="1" id="KW-0812">Transmembrane</keyword>
<feature type="transmembrane region" description="Helical" evidence="1">
    <location>
        <begin position="108"/>
        <end position="125"/>
    </location>
</feature>
<evidence type="ECO:0000313" key="3">
    <source>
        <dbReference type="Proteomes" id="UP000593842"/>
    </source>
</evidence>
<proteinExistence type="predicted"/>
<name>A0A7I8E6H2_9FIRM</name>
<dbReference type="Proteomes" id="UP000593842">
    <property type="component" value="Chromosome"/>
</dbReference>
<feature type="transmembrane region" description="Helical" evidence="1">
    <location>
        <begin position="168"/>
        <end position="193"/>
    </location>
</feature>
<accession>A0A7I8E6H2</accession>
<feature type="transmembrane region" description="Helical" evidence="1">
    <location>
        <begin position="137"/>
        <end position="153"/>
    </location>
</feature>
<evidence type="ECO:0000256" key="1">
    <source>
        <dbReference type="SAM" id="Phobius"/>
    </source>
</evidence>
<dbReference type="KEGG" id="fit:Fi14EGH31_18770"/>
<keyword evidence="1" id="KW-1133">Transmembrane helix</keyword>
<dbReference type="EMBL" id="AP024085">
    <property type="protein sequence ID" value="BCL58165.1"/>
    <property type="molecule type" value="Genomic_DNA"/>
</dbReference>
<reference evidence="3" key="1">
    <citation type="submission" date="2020-09" db="EMBL/GenBank/DDBJ databases">
        <title>Complete genome sequencing of Faecalibacillus intestinalis strain 14EGH31.</title>
        <authorList>
            <person name="Sakamoto M."/>
            <person name="Murakami T."/>
            <person name="Mori H."/>
        </authorList>
    </citation>
    <scope>NUCLEOTIDE SEQUENCE [LARGE SCALE GENOMIC DNA]</scope>
    <source>
        <strain evidence="3">14EGH31</strain>
    </source>
</reference>
<protein>
    <recommendedName>
        <fullName evidence="4">Sensor histidine kinase NatK C-terminal domain-containing protein</fullName>
    </recommendedName>
</protein>
<dbReference type="AlphaFoldDB" id="A0A7I8E6H2"/>
<evidence type="ECO:0000313" key="2">
    <source>
        <dbReference type="EMBL" id="BCL58165.1"/>
    </source>
</evidence>
<sequence length="385" mass="45718">MIIFNILSFLILITLTNSFFNARYSKNKTLTFSILVVILLIFITYNLNYFFILILYVLSIFILYKGQCIQKLIIIIPYYIIQILLEILITYCFTLYHSTVTTLDIIEIILFVLFIALFIHSYIFIIKHIKQIYLSKYTYFIFIFPLITIYLSTDINYKFIGSITFDEIIYFISLTLLNLLFFVMSLLLINYLYALQKEKIMNSNYQLLEQHYKYNFNFLHDLLHTCNALNTQLNNDNYLEAKETLEHLTHKTFKEFNAIYSNSIVLNYVINNHLHTLIENNIDIKTNVETNFDILDLQVQFELFEYLLDLSIKNCINNQTQNKYILVNAKQNQEYSLLKVVFPCSKLDEESIQNVLNHILKRTSFSLKIKSINSKYTSIFLALKK</sequence>
<gene>
    <name evidence="2" type="ORF">Fi14EGH31_18770</name>
</gene>
<evidence type="ECO:0008006" key="4">
    <source>
        <dbReference type="Google" id="ProtNLM"/>
    </source>
</evidence>
<keyword evidence="1" id="KW-0472">Membrane</keyword>